<evidence type="ECO:0000256" key="1">
    <source>
        <dbReference type="ARBA" id="ARBA00023125"/>
    </source>
</evidence>
<dbReference type="InterPro" id="IPR010982">
    <property type="entry name" value="Lambda_DNA-bd_dom_sf"/>
</dbReference>
<dbReference type="Gene3D" id="2.60.120.10">
    <property type="entry name" value="Jelly Rolls"/>
    <property type="match status" value="1"/>
</dbReference>
<reference evidence="3 4" key="1">
    <citation type="submission" date="2018-08" db="EMBL/GenBank/DDBJ databases">
        <title>Draft genome sequence of Psychrilyobacter sp. strain SD5 isolated from Black Sea water.</title>
        <authorList>
            <person name="Yadav S."/>
            <person name="Villanueva L."/>
            <person name="Damste J.S.S."/>
        </authorList>
    </citation>
    <scope>NUCLEOTIDE SEQUENCE [LARGE SCALE GENOMIC DNA]</scope>
    <source>
        <strain evidence="3 4">SD5</strain>
    </source>
</reference>
<dbReference type="PANTHER" id="PTHR46797">
    <property type="entry name" value="HTH-TYPE TRANSCRIPTIONAL REGULATOR"/>
    <property type="match status" value="1"/>
</dbReference>
<sequence length="182" mass="20717">MALGEKIKKCRKDKGYSLRLLASKVDLSASFLSQIEQGKASPSIENLKKIANELDVRVSSLIEEEDEKKDTDVVRKSERNKVESIDSKTMISLLTTSNIEKHMEPILYEIEPGGESGRDYYTHNGEEFIFVLEGELEVQIESKNYILNEGDSLYFKSTQKHKFRNPGDSLVRAIWVVTPPTF</sequence>
<dbReference type="Gene3D" id="1.10.260.40">
    <property type="entry name" value="lambda repressor-like DNA-binding domains"/>
    <property type="match status" value="1"/>
</dbReference>
<keyword evidence="4" id="KW-1185">Reference proteome</keyword>
<name>A0ABX9KDG1_9FUSO</name>
<dbReference type="SUPFAM" id="SSF47413">
    <property type="entry name" value="lambda repressor-like DNA-binding domains"/>
    <property type="match status" value="1"/>
</dbReference>
<dbReference type="InterPro" id="IPR014710">
    <property type="entry name" value="RmlC-like_jellyroll"/>
</dbReference>
<dbReference type="InterPro" id="IPR050807">
    <property type="entry name" value="TransReg_Diox_bact_type"/>
</dbReference>
<dbReference type="CDD" id="cd02209">
    <property type="entry name" value="cupin_XRE_C"/>
    <property type="match status" value="1"/>
</dbReference>
<dbReference type="InterPro" id="IPR011051">
    <property type="entry name" value="RmlC_Cupin_sf"/>
</dbReference>
<dbReference type="EMBL" id="QUAJ01000052">
    <property type="protein sequence ID" value="REI39304.1"/>
    <property type="molecule type" value="Genomic_DNA"/>
</dbReference>
<dbReference type="Pfam" id="PF07883">
    <property type="entry name" value="Cupin_2"/>
    <property type="match status" value="1"/>
</dbReference>
<dbReference type="Pfam" id="PF01381">
    <property type="entry name" value="HTH_3"/>
    <property type="match status" value="1"/>
</dbReference>
<dbReference type="RefSeq" id="WP_114643724.1">
    <property type="nucleotide sequence ID" value="NZ_JAACIO010000049.1"/>
</dbReference>
<evidence type="ECO:0000259" key="2">
    <source>
        <dbReference type="PROSITE" id="PS50943"/>
    </source>
</evidence>
<proteinExistence type="predicted"/>
<dbReference type="InterPro" id="IPR001387">
    <property type="entry name" value="Cro/C1-type_HTH"/>
</dbReference>
<accession>A0ABX9KDG1</accession>
<evidence type="ECO:0000313" key="4">
    <source>
        <dbReference type="Proteomes" id="UP000263486"/>
    </source>
</evidence>
<gene>
    <name evidence="3" type="ORF">DYH56_15265</name>
</gene>
<keyword evidence="1" id="KW-0238">DNA-binding</keyword>
<evidence type="ECO:0000313" key="3">
    <source>
        <dbReference type="EMBL" id="REI39304.1"/>
    </source>
</evidence>
<dbReference type="Proteomes" id="UP000263486">
    <property type="component" value="Unassembled WGS sequence"/>
</dbReference>
<protein>
    <submittedName>
        <fullName evidence="3">Cupin domain-containing protein</fullName>
    </submittedName>
</protein>
<dbReference type="PROSITE" id="PS50943">
    <property type="entry name" value="HTH_CROC1"/>
    <property type="match status" value="1"/>
</dbReference>
<dbReference type="SMART" id="SM00530">
    <property type="entry name" value="HTH_XRE"/>
    <property type="match status" value="1"/>
</dbReference>
<dbReference type="InterPro" id="IPR013096">
    <property type="entry name" value="Cupin_2"/>
</dbReference>
<dbReference type="PANTHER" id="PTHR46797:SF25">
    <property type="entry name" value="TRANSCRIPTIONAL REGULATOR"/>
    <property type="match status" value="1"/>
</dbReference>
<dbReference type="SUPFAM" id="SSF51182">
    <property type="entry name" value="RmlC-like cupins"/>
    <property type="match status" value="1"/>
</dbReference>
<comment type="caution">
    <text evidence="3">The sequence shown here is derived from an EMBL/GenBank/DDBJ whole genome shotgun (WGS) entry which is preliminary data.</text>
</comment>
<organism evidence="3 4">
    <name type="scientific">Psychrilyobacter piezotolerans</name>
    <dbReference type="NCBI Taxonomy" id="2293438"/>
    <lineage>
        <taxon>Bacteria</taxon>
        <taxon>Fusobacteriati</taxon>
        <taxon>Fusobacteriota</taxon>
        <taxon>Fusobacteriia</taxon>
        <taxon>Fusobacteriales</taxon>
        <taxon>Fusobacteriaceae</taxon>
        <taxon>Psychrilyobacter</taxon>
    </lineage>
</organism>
<dbReference type="CDD" id="cd00093">
    <property type="entry name" value="HTH_XRE"/>
    <property type="match status" value="1"/>
</dbReference>
<feature type="domain" description="HTH cro/C1-type" evidence="2">
    <location>
        <begin position="7"/>
        <end position="61"/>
    </location>
</feature>